<dbReference type="PANTHER" id="PTHR13799">
    <property type="entry name" value="NGG1 INTERACTING FACTOR 3"/>
    <property type="match status" value="1"/>
</dbReference>
<proteinExistence type="inferred from homology"/>
<dbReference type="GO" id="GO:0046872">
    <property type="term" value="F:metal ion binding"/>
    <property type="evidence" value="ECO:0007669"/>
    <property type="project" value="UniProtKB-UniRule"/>
</dbReference>
<dbReference type="AlphaFoldDB" id="A0A520XER8"/>
<dbReference type="InterPro" id="IPR036069">
    <property type="entry name" value="DUF34/NIF3_sf"/>
</dbReference>
<evidence type="ECO:0000256" key="1">
    <source>
        <dbReference type="ARBA" id="ARBA00006964"/>
    </source>
</evidence>
<keyword evidence="3 4" id="KW-0479">Metal-binding</keyword>
<feature type="binding site" evidence="5">
    <location>
        <position position="105"/>
    </location>
    <ligand>
        <name>a divalent metal cation</name>
        <dbReference type="ChEBI" id="CHEBI:60240"/>
        <label>1</label>
    </ligand>
</feature>
<protein>
    <recommendedName>
        <fullName evidence="2 4">GTP cyclohydrolase 1 type 2 homolog</fullName>
    </recommendedName>
</protein>
<sequence length="370" mass="41435">MSLFIKDVVDKLENLIPPDLQEDWDNSGYQVKLSNSPVTGIVTSLDISKKSLDLSLKTNSNLILIHHPLFFHPLPFIDLNSPSGRFSEVLINNKICVYAMHTNFDSSAYSMSRYIINKLSAKEIMPLVSGKRNLYKLSVFIPKGYVRAVREALFKYGNPKIGNYENCSFETKGKGSFKPLSGSDPFIGESGKTSFVDESKVEILIEERFIKQAIEEMKKVHPYEEAAFDIFPLYDFGGKETGMGAVGNLKNAATLGKILENIHSIFSPVFINYCGKLNKKIKKIAVVSGSGFSFIDNAIKAGCDLLISSELKHSTAIRANLSGISLIEMSHFDTEKYFTEITKDIIEKEFNSNIPVFENNDENSPFNKFK</sequence>
<dbReference type="Pfam" id="PF01784">
    <property type="entry name" value="DUF34_NIF3"/>
    <property type="match status" value="1"/>
</dbReference>
<dbReference type="InterPro" id="IPR017221">
    <property type="entry name" value="DUF34/NIF3_bac"/>
</dbReference>
<feature type="binding site" evidence="5">
    <location>
        <position position="66"/>
    </location>
    <ligand>
        <name>a divalent metal cation</name>
        <dbReference type="ChEBI" id="CHEBI:60240"/>
        <label>1</label>
    </ligand>
</feature>
<dbReference type="Gene3D" id="3.30.70.120">
    <property type="match status" value="1"/>
</dbReference>
<dbReference type="GO" id="GO:0005737">
    <property type="term" value="C:cytoplasm"/>
    <property type="evidence" value="ECO:0007669"/>
    <property type="project" value="TreeGrafter"/>
</dbReference>
<dbReference type="Gene3D" id="3.40.1390.30">
    <property type="entry name" value="NIF3 (NGG1p interacting factor 3)-like"/>
    <property type="match status" value="2"/>
</dbReference>
<evidence type="ECO:0000313" key="7">
    <source>
        <dbReference type="Proteomes" id="UP000322454"/>
    </source>
</evidence>
<comment type="caution">
    <text evidence="6">The sequence shown here is derived from an EMBL/GenBank/DDBJ whole genome shotgun (WGS) entry which is preliminary data.</text>
</comment>
<feature type="binding site" evidence="5">
    <location>
        <position position="335"/>
    </location>
    <ligand>
        <name>a divalent metal cation</name>
        <dbReference type="ChEBI" id="CHEBI:60240"/>
        <label>1</label>
    </ligand>
</feature>
<dbReference type="NCBIfam" id="TIGR00486">
    <property type="entry name" value="YbgI_SA1388"/>
    <property type="match status" value="1"/>
</dbReference>
<name>A0A520XER8_9DELT</name>
<evidence type="ECO:0000256" key="5">
    <source>
        <dbReference type="PIRSR" id="PIRSR602678-1"/>
    </source>
</evidence>
<dbReference type="SUPFAM" id="SSF102705">
    <property type="entry name" value="NIF3 (NGG1p interacting factor 3)-like"/>
    <property type="match status" value="1"/>
</dbReference>
<evidence type="ECO:0000256" key="3">
    <source>
        <dbReference type="ARBA" id="ARBA00022723"/>
    </source>
</evidence>
<accession>A0A520XER8</accession>
<dbReference type="InterPro" id="IPR015867">
    <property type="entry name" value="N-reg_PII/ATP_PRibTrfase_C"/>
</dbReference>
<evidence type="ECO:0000256" key="4">
    <source>
        <dbReference type="PIRNR" id="PIRNR037489"/>
    </source>
</evidence>
<gene>
    <name evidence="6" type="ORF">EVJ48_04110</name>
</gene>
<dbReference type="PIRSF" id="PIRSF037489">
    <property type="entry name" value="UCP037489_NIF3_YqfO"/>
    <property type="match status" value="1"/>
</dbReference>
<dbReference type="InterPro" id="IPR002678">
    <property type="entry name" value="DUF34/NIF3"/>
</dbReference>
<dbReference type="EMBL" id="SHMQ01000007">
    <property type="protein sequence ID" value="RZV39701.1"/>
    <property type="molecule type" value="Genomic_DNA"/>
</dbReference>
<dbReference type="Proteomes" id="UP000322454">
    <property type="component" value="Unassembled WGS sequence"/>
</dbReference>
<dbReference type="FunFam" id="3.40.1390.30:FF:000001">
    <property type="entry name" value="GTP cyclohydrolase 1 type 2"/>
    <property type="match status" value="1"/>
</dbReference>
<dbReference type="PANTHER" id="PTHR13799:SF14">
    <property type="entry name" value="GTP CYCLOHYDROLASE 1 TYPE 2 HOMOLOG"/>
    <property type="match status" value="1"/>
</dbReference>
<comment type="similarity">
    <text evidence="1 4">Belongs to the GTP cyclohydrolase I type 2/NIF3 family.</text>
</comment>
<feature type="binding site" evidence="5">
    <location>
        <position position="67"/>
    </location>
    <ligand>
        <name>a divalent metal cation</name>
        <dbReference type="ChEBI" id="CHEBI:60240"/>
        <label>1</label>
    </ligand>
</feature>
<organism evidence="6 7">
    <name type="scientific">Candidatus Acidulodesulfobacterium acidiphilum</name>
    <dbReference type="NCBI Taxonomy" id="2597224"/>
    <lineage>
        <taxon>Bacteria</taxon>
        <taxon>Deltaproteobacteria</taxon>
        <taxon>Candidatus Acidulodesulfobacterales</taxon>
        <taxon>Candidatus Acidulodesulfobacterium</taxon>
    </lineage>
</organism>
<evidence type="ECO:0000256" key="2">
    <source>
        <dbReference type="ARBA" id="ARBA00022112"/>
    </source>
</evidence>
<evidence type="ECO:0000313" key="6">
    <source>
        <dbReference type="EMBL" id="RZV39701.1"/>
    </source>
</evidence>
<feature type="binding site" evidence="5">
    <location>
        <position position="331"/>
    </location>
    <ligand>
        <name>a divalent metal cation</name>
        <dbReference type="ChEBI" id="CHEBI:60240"/>
        <label>1</label>
    </ligand>
</feature>
<reference evidence="6 7" key="1">
    <citation type="submission" date="2019-01" db="EMBL/GenBank/DDBJ databases">
        <title>Insights into ecological role of a new deltaproteobacterial order Candidatus Sinidesulfobacterales (Sva0485) by metagenomics and metatranscriptomics.</title>
        <authorList>
            <person name="Tan S."/>
            <person name="Liu J."/>
            <person name="Fang Y."/>
            <person name="Hedlund B."/>
            <person name="Lian Z.-H."/>
            <person name="Huang L.-Y."/>
            <person name="Li J.-T."/>
            <person name="Huang L.-N."/>
            <person name="Li W.-J."/>
            <person name="Jiang H.-C."/>
            <person name="Dong H.-L."/>
            <person name="Shu W.-S."/>
        </authorList>
    </citation>
    <scope>NUCLEOTIDE SEQUENCE [LARGE SCALE GENOMIC DNA]</scope>
    <source>
        <strain evidence="6">AP4</strain>
    </source>
</reference>